<proteinExistence type="predicted"/>
<sequence length="203" mass="22327">MQLRLGMLDSLRLTEHINLLPTLSSESFCFNDWRLAASASITFISVVVNIFVLIVRLIIQKVTRYERKLTFALAIFSNGAKYPPYPECSFWGGCVGDDPDLACYPVTNTCVIYSANKSAAVDKDVTNTCVIYSANKSAAVDKDGKPLILPCGGFGVCWGKKMVVAGVELTLGSTLEPTPTRITVPTCFHYTTLPPSEQFKRRD</sequence>
<keyword evidence="1" id="KW-0812">Transmembrane</keyword>
<dbReference type="WBParaSite" id="jg18378">
    <property type="protein sequence ID" value="jg18378"/>
    <property type="gene ID" value="jg18378"/>
</dbReference>
<name>A0A915DC85_9BILA</name>
<keyword evidence="1" id="KW-0472">Membrane</keyword>
<reference evidence="3" key="1">
    <citation type="submission" date="2022-11" db="UniProtKB">
        <authorList>
            <consortium name="WormBaseParasite"/>
        </authorList>
    </citation>
    <scope>IDENTIFICATION</scope>
</reference>
<protein>
    <submittedName>
        <fullName evidence="3">Uncharacterized protein</fullName>
    </submittedName>
</protein>
<evidence type="ECO:0000256" key="1">
    <source>
        <dbReference type="SAM" id="Phobius"/>
    </source>
</evidence>
<evidence type="ECO:0000313" key="2">
    <source>
        <dbReference type="Proteomes" id="UP000887574"/>
    </source>
</evidence>
<keyword evidence="2" id="KW-1185">Reference proteome</keyword>
<organism evidence="2 3">
    <name type="scientific">Ditylenchus dipsaci</name>
    <dbReference type="NCBI Taxonomy" id="166011"/>
    <lineage>
        <taxon>Eukaryota</taxon>
        <taxon>Metazoa</taxon>
        <taxon>Ecdysozoa</taxon>
        <taxon>Nematoda</taxon>
        <taxon>Chromadorea</taxon>
        <taxon>Rhabditida</taxon>
        <taxon>Tylenchina</taxon>
        <taxon>Tylenchomorpha</taxon>
        <taxon>Sphaerularioidea</taxon>
        <taxon>Anguinidae</taxon>
        <taxon>Anguininae</taxon>
        <taxon>Ditylenchus</taxon>
    </lineage>
</organism>
<feature type="transmembrane region" description="Helical" evidence="1">
    <location>
        <begin position="35"/>
        <end position="59"/>
    </location>
</feature>
<keyword evidence="1" id="KW-1133">Transmembrane helix</keyword>
<dbReference type="AlphaFoldDB" id="A0A915DC85"/>
<accession>A0A915DC85</accession>
<dbReference type="Proteomes" id="UP000887574">
    <property type="component" value="Unplaced"/>
</dbReference>
<evidence type="ECO:0000313" key="3">
    <source>
        <dbReference type="WBParaSite" id="jg18378"/>
    </source>
</evidence>